<dbReference type="PANTHER" id="PTHR43479">
    <property type="entry name" value="ACREF/ENVCD OPERON REPRESSOR-RELATED"/>
    <property type="match status" value="1"/>
</dbReference>
<dbReference type="Gene3D" id="1.10.357.10">
    <property type="entry name" value="Tetracycline Repressor, domain 2"/>
    <property type="match status" value="1"/>
</dbReference>
<dbReference type="InterPro" id="IPR050624">
    <property type="entry name" value="HTH-type_Tx_Regulator"/>
</dbReference>
<dbReference type="SUPFAM" id="SSF46689">
    <property type="entry name" value="Homeodomain-like"/>
    <property type="match status" value="1"/>
</dbReference>
<evidence type="ECO:0000259" key="3">
    <source>
        <dbReference type="PROSITE" id="PS50977"/>
    </source>
</evidence>
<dbReference type="RefSeq" id="WP_138197300.1">
    <property type="nucleotide sequence ID" value="NZ_VCIW01000022.1"/>
</dbReference>
<name>A0A5R9G9A6_9BACL</name>
<dbReference type="PROSITE" id="PS50977">
    <property type="entry name" value="HTH_TETR_2"/>
    <property type="match status" value="1"/>
</dbReference>
<evidence type="ECO:0000313" key="5">
    <source>
        <dbReference type="Proteomes" id="UP000309676"/>
    </source>
</evidence>
<dbReference type="Pfam" id="PF14278">
    <property type="entry name" value="TetR_C_8"/>
    <property type="match status" value="1"/>
</dbReference>
<protein>
    <submittedName>
        <fullName evidence="4">TetR/AcrR family transcriptional regulator</fullName>
    </submittedName>
</protein>
<feature type="DNA-binding region" description="H-T-H motif" evidence="2">
    <location>
        <begin position="35"/>
        <end position="54"/>
    </location>
</feature>
<dbReference type="Proteomes" id="UP000309676">
    <property type="component" value="Unassembled WGS sequence"/>
</dbReference>
<gene>
    <name evidence="4" type="ORF">FE782_26075</name>
</gene>
<organism evidence="4 5">
    <name type="scientific">Paenibacillus antri</name>
    <dbReference type="NCBI Taxonomy" id="2582848"/>
    <lineage>
        <taxon>Bacteria</taxon>
        <taxon>Bacillati</taxon>
        <taxon>Bacillota</taxon>
        <taxon>Bacilli</taxon>
        <taxon>Bacillales</taxon>
        <taxon>Paenibacillaceae</taxon>
        <taxon>Paenibacillus</taxon>
    </lineage>
</organism>
<dbReference type="PRINTS" id="PR00455">
    <property type="entry name" value="HTHTETR"/>
</dbReference>
<accession>A0A5R9G9A6</accession>
<keyword evidence="5" id="KW-1185">Reference proteome</keyword>
<dbReference type="GO" id="GO:0003677">
    <property type="term" value="F:DNA binding"/>
    <property type="evidence" value="ECO:0007669"/>
    <property type="project" value="UniProtKB-UniRule"/>
</dbReference>
<dbReference type="InterPro" id="IPR001647">
    <property type="entry name" value="HTH_TetR"/>
</dbReference>
<dbReference type="OrthoDB" id="9810250at2"/>
<keyword evidence="1 2" id="KW-0238">DNA-binding</keyword>
<evidence type="ECO:0000256" key="2">
    <source>
        <dbReference type="PROSITE-ProRule" id="PRU00335"/>
    </source>
</evidence>
<dbReference type="PANTHER" id="PTHR43479:SF7">
    <property type="entry name" value="TETR-FAMILY TRANSCRIPTIONAL REGULATOR"/>
    <property type="match status" value="1"/>
</dbReference>
<evidence type="ECO:0000313" key="4">
    <source>
        <dbReference type="EMBL" id="TLS49323.1"/>
    </source>
</evidence>
<dbReference type="InterPro" id="IPR023772">
    <property type="entry name" value="DNA-bd_HTH_TetR-type_CS"/>
</dbReference>
<dbReference type="InterPro" id="IPR039532">
    <property type="entry name" value="TetR_C_Firmicutes"/>
</dbReference>
<dbReference type="InterPro" id="IPR009057">
    <property type="entry name" value="Homeodomain-like_sf"/>
</dbReference>
<proteinExistence type="predicted"/>
<evidence type="ECO:0000256" key="1">
    <source>
        <dbReference type="ARBA" id="ARBA00023125"/>
    </source>
</evidence>
<dbReference type="EMBL" id="VCIW01000022">
    <property type="protein sequence ID" value="TLS49323.1"/>
    <property type="molecule type" value="Genomic_DNA"/>
</dbReference>
<dbReference type="Pfam" id="PF00440">
    <property type="entry name" value="TetR_N"/>
    <property type="match status" value="1"/>
</dbReference>
<reference evidence="4 5" key="1">
    <citation type="submission" date="2019-05" db="EMBL/GenBank/DDBJ databases">
        <authorList>
            <person name="Narsing Rao M.P."/>
            <person name="Li W.J."/>
        </authorList>
    </citation>
    <scope>NUCLEOTIDE SEQUENCE [LARGE SCALE GENOMIC DNA]</scope>
    <source>
        <strain evidence="4 5">SYSU_K30003</strain>
    </source>
</reference>
<sequence>MSEPPVQDRRIVRTKRLIRDALTELIEEKGFEGITVKDLTDRADINRGTFYIHFKDKYDLLDQSEKEIMDHIERLAASGYQWAMAGDWKEIIHGATIPFVQKLFEYFQEHARFMNAVLGPKGDPSFQKRLREVIRKRVLPVLTQTRHEVLVPVHYLTAYVSSAHLGVIQEWLENGMETPPPEMATILARLSLLGPGHVAGITRE</sequence>
<dbReference type="PROSITE" id="PS01081">
    <property type="entry name" value="HTH_TETR_1"/>
    <property type="match status" value="1"/>
</dbReference>
<dbReference type="AlphaFoldDB" id="A0A5R9G9A6"/>
<comment type="caution">
    <text evidence="4">The sequence shown here is derived from an EMBL/GenBank/DDBJ whole genome shotgun (WGS) entry which is preliminary data.</text>
</comment>
<feature type="domain" description="HTH tetR-type" evidence="3">
    <location>
        <begin position="12"/>
        <end position="72"/>
    </location>
</feature>